<name>A0A5C4NE92_9RHOB</name>
<evidence type="ECO:0000313" key="3">
    <source>
        <dbReference type="Proteomes" id="UP000305709"/>
    </source>
</evidence>
<dbReference type="EMBL" id="VDFV01000009">
    <property type="protein sequence ID" value="TNC72205.1"/>
    <property type="molecule type" value="Genomic_DNA"/>
</dbReference>
<dbReference type="Gene3D" id="3.40.50.1820">
    <property type="entry name" value="alpha/beta hydrolase"/>
    <property type="match status" value="1"/>
</dbReference>
<evidence type="ECO:0000259" key="1">
    <source>
        <dbReference type="Pfam" id="PF12697"/>
    </source>
</evidence>
<keyword evidence="3" id="KW-1185">Reference proteome</keyword>
<keyword evidence="2" id="KW-0378">Hydrolase</keyword>
<dbReference type="AlphaFoldDB" id="A0A5C4NE92"/>
<dbReference type="Pfam" id="PF12697">
    <property type="entry name" value="Abhydrolase_6"/>
    <property type="match status" value="1"/>
</dbReference>
<dbReference type="Proteomes" id="UP000305709">
    <property type="component" value="Unassembled WGS sequence"/>
</dbReference>
<proteinExistence type="predicted"/>
<dbReference type="RefSeq" id="WP_139081323.1">
    <property type="nucleotide sequence ID" value="NZ_VDFV01000009.1"/>
</dbReference>
<organism evidence="2 3">
    <name type="scientific">Rubellimicrobium roseum</name>
    <dbReference type="NCBI Taxonomy" id="687525"/>
    <lineage>
        <taxon>Bacteria</taxon>
        <taxon>Pseudomonadati</taxon>
        <taxon>Pseudomonadota</taxon>
        <taxon>Alphaproteobacteria</taxon>
        <taxon>Rhodobacterales</taxon>
        <taxon>Roseobacteraceae</taxon>
        <taxon>Rubellimicrobium</taxon>
    </lineage>
</organism>
<dbReference type="PRINTS" id="PR00111">
    <property type="entry name" value="ABHYDROLASE"/>
</dbReference>
<evidence type="ECO:0000313" key="2">
    <source>
        <dbReference type="EMBL" id="TNC72205.1"/>
    </source>
</evidence>
<sequence>MPRVTIQGAELEYDEIGHGRPLVLLHSLLADRSAFAHVAPLLAPGRRLLMVSLPGFAGSSAAEPSIEAYADRIAGLFGALDLAVETDVLGNGFGGFVAVALAIRHGGLFDRLVLADTGMAFSPEGRGAFHVMASKASEGGMPALVDIAIRRLFPEDYIQANLDTVARCREALLRTDPEMFARACQVLATLDLSGQVPGIRNSTLVMVGSLDAATPPAMSRALAAAIPGARFLELDGLGHAPHVQAPARFAGALSDFLAVPHPAADAKRAQA</sequence>
<accession>A0A5C4NE92</accession>
<dbReference type="PANTHER" id="PTHR43798">
    <property type="entry name" value="MONOACYLGLYCEROL LIPASE"/>
    <property type="match status" value="1"/>
</dbReference>
<dbReference type="InterPro" id="IPR050266">
    <property type="entry name" value="AB_hydrolase_sf"/>
</dbReference>
<dbReference type="SUPFAM" id="SSF53474">
    <property type="entry name" value="alpha/beta-Hydrolases"/>
    <property type="match status" value="1"/>
</dbReference>
<dbReference type="InterPro" id="IPR000073">
    <property type="entry name" value="AB_hydrolase_1"/>
</dbReference>
<dbReference type="OrthoDB" id="9785847at2"/>
<protein>
    <submittedName>
        <fullName evidence="2">Alpha/beta fold hydrolase</fullName>
    </submittedName>
</protein>
<gene>
    <name evidence="2" type="ORF">FHG71_09160</name>
</gene>
<reference evidence="2 3" key="1">
    <citation type="submission" date="2019-06" db="EMBL/GenBank/DDBJ databases">
        <authorList>
            <person name="Jiang L."/>
        </authorList>
    </citation>
    <scope>NUCLEOTIDE SEQUENCE [LARGE SCALE GENOMIC DNA]</scope>
    <source>
        <strain evidence="2 3">YIM 48858</strain>
    </source>
</reference>
<comment type="caution">
    <text evidence="2">The sequence shown here is derived from an EMBL/GenBank/DDBJ whole genome shotgun (WGS) entry which is preliminary data.</text>
</comment>
<dbReference type="InterPro" id="IPR029058">
    <property type="entry name" value="AB_hydrolase_fold"/>
</dbReference>
<feature type="domain" description="AB hydrolase-1" evidence="1">
    <location>
        <begin position="22"/>
        <end position="251"/>
    </location>
</feature>
<dbReference type="GO" id="GO:0016787">
    <property type="term" value="F:hydrolase activity"/>
    <property type="evidence" value="ECO:0007669"/>
    <property type="project" value="UniProtKB-KW"/>
</dbReference>